<sequence>MEGAMAVRVTAAHTAEARTEAGQEAGEGGVAAAAAALAPGGFLGLPAPFSEEDEDDVHRCGRCQAGVHRLGGLVQQQASEGLPAGAPGGPACHHCFCAAGSGGGVASPYCHCTRACPPPRPSADSRMRRWRHVKTDLCHRGWAEGRHPAVGGGLLAVCSGLSPMAWDAGPLSSLWLKPATIGAWGPSFLEA</sequence>
<organism evidence="2">
    <name type="scientific">Balaenoptera musculus</name>
    <name type="common">Blue whale</name>
    <dbReference type="NCBI Taxonomy" id="9771"/>
    <lineage>
        <taxon>Eukaryota</taxon>
        <taxon>Metazoa</taxon>
        <taxon>Chordata</taxon>
        <taxon>Craniata</taxon>
        <taxon>Vertebrata</taxon>
        <taxon>Euteleostomi</taxon>
        <taxon>Mammalia</taxon>
        <taxon>Eutheria</taxon>
        <taxon>Laurasiatheria</taxon>
        <taxon>Artiodactyla</taxon>
        <taxon>Whippomorpha</taxon>
        <taxon>Cetacea</taxon>
        <taxon>Mysticeti</taxon>
        <taxon>Balaenopteridae</taxon>
        <taxon>Balaenoptera</taxon>
    </lineage>
</organism>
<reference evidence="2" key="1">
    <citation type="submission" date="2023-09" db="UniProtKB">
        <authorList>
            <consortium name="Ensembl"/>
        </authorList>
    </citation>
    <scope>IDENTIFICATION</scope>
</reference>
<name>A0A8C0I0L0_BALMU</name>
<feature type="region of interest" description="Disordered" evidence="1">
    <location>
        <begin position="1"/>
        <end position="26"/>
    </location>
</feature>
<proteinExistence type="predicted"/>
<protein>
    <submittedName>
        <fullName evidence="2">Uncharacterized protein</fullName>
    </submittedName>
</protein>
<evidence type="ECO:0000256" key="1">
    <source>
        <dbReference type="SAM" id="MobiDB-lite"/>
    </source>
</evidence>
<dbReference type="Ensembl" id="ENSBMST00010018044.1">
    <property type="protein sequence ID" value="ENSBMSP00010016314.1"/>
    <property type="gene ID" value="ENSBMSG00010011870.1"/>
</dbReference>
<dbReference type="AlphaFoldDB" id="A0A8C0I0L0"/>
<accession>A0A8C0I0L0</accession>
<feature type="compositionally biased region" description="Low complexity" evidence="1">
    <location>
        <begin position="1"/>
        <end position="14"/>
    </location>
</feature>
<evidence type="ECO:0000313" key="2">
    <source>
        <dbReference type="Ensembl" id="ENSBMSP00010016314.1"/>
    </source>
</evidence>